<keyword evidence="5" id="KW-1185">Reference proteome</keyword>
<accession>A0A367KRW2</accession>
<dbReference type="Proteomes" id="UP000253551">
    <property type="component" value="Unassembled WGS sequence"/>
</dbReference>
<dbReference type="Pfam" id="PF03561">
    <property type="entry name" value="Allantoicase"/>
    <property type="match status" value="2"/>
</dbReference>
<organism evidence="4 5">
    <name type="scientific">Rhizopus stolonifer</name>
    <name type="common">Rhizopus nigricans</name>
    <dbReference type="NCBI Taxonomy" id="4846"/>
    <lineage>
        <taxon>Eukaryota</taxon>
        <taxon>Fungi</taxon>
        <taxon>Fungi incertae sedis</taxon>
        <taxon>Mucoromycota</taxon>
        <taxon>Mucoromycotina</taxon>
        <taxon>Mucoromycetes</taxon>
        <taxon>Mucorales</taxon>
        <taxon>Mucorineae</taxon>
        <taxon>Rhizopodaceae</taxon>
        <taxon>Rhizopus</taxon>
    </lineage>
</organism>
<feature type="domain" description="Allantoicase" evidence="3">
    <location>
        <begin position="264"/>
        <end position="378"/>
    </location>
</feature>
<dbReference type="PANTHER" id="PTHR12045">
    <property type="entry name" value="ALLANTOICASE"/>
    <property type="match status" value="1"/>
</dbReference>
<dbReference type="AlphaFoldDB" id="A0A367KRW2"/>
<dbReference type="InterPro" id="IPR015908">
    <property type="entry name" value="Allantoicase_dom"/>
</dbReference>
<dbReference type="SUPFAM" id="SSF49785">
    <property type="entry name" value="Galactose-binding domain-like"/>
    <property type="match status" value="2"/>
</dbReference>
<dbReference type="InterPro" id="IPR005164">
    <property type="entry name" value="Allantoicase"/>
</dbReference>
<protein>
    <recommendedName>
        <fullName evidence="3">Allantoicase domain-containing protein</fullName>
    </recommendedName>
</protein>
<sequence length="423" mass="47663">MYHTDRIPFRQISPPTREHDNNASTNMESILTHSRRTMRKDTLSVPDIDSCAGDKNGNFRHLVNCHTVKDTPFVKHIELSSDHLQSHIISVSEQTYGAAANLIKATDPQITMAINEESFNVSGWLVKRHEPQASVIIRFGRPGTIHGIDIDITGYSQCAPINASVKGLLENQAEWLDIIPIANIKDNSHNFFEIINDKNIYSHIQLVTYPGGGVSRFRVYGDIIVKDFPTDKEVNLASVFLGAKVTHRPFDIICGDAPNIINDRSESWDDGWICPRRPTETLDDYTTIQLCHQGIISRFVVDTTHFIGNSPKSISIEGSHGNTGKESWVNLIESEYEHHILPNMVHTIPCVYHKPLEYIRIRPIPNGGIQQLKAYGMVSFEQEETPVSLKRKHTKCNDAVAQKHLSRKSSRAKKPVSRYSPST</sequence>
<evidence type="ECO:0000313" key="4">
    <source>
        <dbReference type="EMBL" id="RCI04592.1"/>
    </source>
</evidence>
<reference evidence="4 5" key="1">
    <citation type="journal article" date="2018" name="G3 (Bethesda)">
        <title>Phylogenetic and Phylogenomic Definition of Rhizopus Species.</title>
        <authorList>
            <person name="Gryganskyi A.P."/>
            <person name="Golan J."/>
            <person name="Dolatabadi S."/>
            <person name="Mondo S."/>
            <person name="Robb S."/>
            <person name="Idnurm A."/>
            <person name="Muszewska A."/>
            <person name="Steczkiewicz K."/>
            <person name="Masonjones S."/>
            <person name="Liao H.L."/>
            <person name="Gajdeczka M.T."/>
            <person name="Anike F."/>
            <person name="Vuek A."/>
            <person name="Anishchenko I.M."/>
            <person name="Voigt K."/>
            <person name="de Hoog G.S."/>
            <person name="Smith M.E."/>
            <person name="Heitman J."/>
            <person name="Vilgalys R."/>
            <person name="Stajich J.E."/>
        </authorList>
    </citation>
    <scope>NUCLEOTIDE SEQUENCE [LARGE SCALE GENOMIC DNA]</scope>
    <source>
        <strain evidence="4 5">LSU 92-RS-03</strain>
    </source>
</reference>
<feature type="domain" description="Allantoicase" evidence="3">
    <location>
        <begin position="86"/>
        <end position="223"/>
    </location>
</feature>
<comment type="similarity">
    <text evidence="1">Belongs to the allantoicase family.</text>
</comment>
<proteinExistence type="inferred from homology"/>
<comment type="caution">
    <text evidence="4">The sequence shown here is derived from an EMBL/GenBank/DDBJ whole genome shotgun (WGS) entry which is preliminary data.</text>
</comment>
<evidence type="ECO:0000259" key="3">
    <source>
        <dbReference type="Pfam" id="PF03561"/>
    </source>
</evidence>
<evidence type="ECO:0000313" key="5">
    <source>
        <dbReference type="Proteomes" id="UP000253551"/>
    </source>
</evidence>
<feature type="region of interest" description="Disordered" evidence="2">
    <location>
        <begin position="1"/>
        <end position="23"/>
    </location>
</feature>
<dbReference type="PANTHER" id="PTHR12045:SF3">
    <property type="entry name" value="INACTIVE ALLANTOICASE-RELATED"/>
    <property type="match status" value="1"/>
</dbReference>
<dbReference type="Gene3D" id="2.60.120.260">
    <property type="entry name" value="Galactose-binding domain-like"/>
    <property type="match status" value="2"/>
</dbReference>
<feature type="region of interest" description="Disordered" evidence="2">
    <location>
        <begin position="389"/>
        <end position="423"/>
    </location>
</feature>
<dbReference type="GO" id="GO:0000256">
    <property type="term" value="P:allantoin catabolic process"/>
    <property type="evidence" value="ECO:0007669"/>
    <property type="project" value="InterPro"/>
</dbReference>
<dbReference type="InterPro" id="IPR008979">
    <property type="entry name" value="Galactose-bd-like_sf"/>
</dbReference>
<dbReference type="EMBL" id="PJQM01000636">
    <property type="protein sequence ID" value="RCI04592.1"/>
    <property type="molecule type" value="Genomic_DNA"/>
</dbReference>
<gene>
    <name evidence="4" type="ORF">CU098_007035</name>
</gene>
<feature type="compositionally biased region" description="Basic residues" evidence="2">
    <location>
        <begin position="404"/>
        <end position="416"/>
    </location>
</feature>
<dbReference type="GO" id="GO:0004037">
    <property type="term" value="F:allantoicase activity"/>
    <property type="evidence" value="ECO:0007669"/>
    <property type="project" value="InterPro"/>
</dbReference>
<dbReference type="STRING" id="4846.A0A367KRW2"/>
<evidence type="ECO:0000256" key="2">
    <source>
        <dbReference type="SAM" id="MobiDB-lite"/>
    </source>
</evidence>
<dbReference type="OrthoDB" id="10266039at2759"/>
<name>A0A367KRW2_RHIST</name>
<evidence type="ECO:0000256" key="1">
    <source>
        <dbReference type="ARBA" id="ARBA00009242"/>
    </source>
</evidence>